<evidence type="ECO:0000256" key="2">
    <source>
        <dbReference type="ARBA" id="ARBA00023002"/>
    </source>
</evidence>
<dbReference type="Gene3D" id="3.40.50.720">
    <property type="entry name" value="NAD(P)-binding Rossmann-like Domain"/>
    <property type="match status" value="1"/>
</dbReference>
<evidence type="ECO:0000259" key="6">
    <source>
        <dbReference type="Pfam" id="PF02866"/>
    </source>
</evidence>
<dbReference type="PRINTS" id="PR00086">
    <property type="entry name" value="LLDHDRGNASE"/>
</dbReference>
<dbReference type="InterPro" id="IPR036291">
    <property type="entry name" value="NAD(P)-bd_dom_sf"/>
</dbReference>
<dbReference type="InterPro" id="IPR022383">
    <property type="entry name" value="Lactate/malate_DH_C"/>
</dbReference>
<sequence length="329" mass="35787">MSIKPAKVGIIGAGNVGAAIANALVLLGKPTSVVLFDRNLSKAEGQAWDISDAIPLLVEMDIMPSDCYDDLADVDIIVVTVGVPHRPGQTRLDSLNANATILCSLVQELDRVAPDAIVIIVSNPVDVLTRIAMETSTRSQHLIFGSGTVLDTARLQYQLGKVLNVDKDNVHIPVIGEHGESQFPVWSTAVIGMIPLTQFPLPKGTSLEQIQAELGQVTRDRGNDILKRKGHTSYGVATVVAQLIDAILRDEHRMFTVSTRANPSYGLDSEVVLGLPCIISRHGIERCLVLPRNEVEQIQLKASATKLQEVYQTVFWQNKPCYSDRLTVA</sequence>
<dbReference type="InterPro" id="IPR001557">
    <property type="entry name" value="L-lactate/malate_DH"/>
</dbReference>
<keyword evidence="2 4" id="KW-0560">Oxidoreductase</keyword>
<evidence type="ECO:0000256" key="3">
    <source>
        <dbReference type="ARBA" id="ARBA00023027"/>
    </source>
</evidence>
<name>A0ABV4XW00_9CYAN</name>
<dbReference type="Proteomes" id="UP001576784">
    <property type="component" value="Unassembled WGS sequence"/>
</dbReference>
<dbReference type="Pfam" id="PF00056">
    <property type="entry name" value="Ldh_1_N"/>
    <property type="match status" value="1"/>
</dbReference>
<dbReference type="InterPro" id="IPR001236">
    <property type="entry name" value="Lactate/malate_DH_N"/>
</dbReference>
<organism evidence="7 8">
    <name type="scientific">Floridaenema flaviceps BLCC-F50</name>
    <dbReference type="NCBI Taxonomy" id="3153642"/>
    <lineage>
        <taxon>Bacteria</taxon>
        <taxon>Bacillati</taxon>
        <taxon>Cyanobacteriota</taxon>
        <taxon>Cyanophyceae</taxon>
        <taxon>Oscillatoriophycideae</taxon>
        <taxon>Aerosakkonematales</taxon>
        <taxon>Aerosakkonemataceae</taxon>
        <taxon>Floridanema</taxon>
        <taxon>Floridanema flaviceps</taxon>
    </lineage>
</organism>
<dbReference type="PANTHER" id="PTHR43128:SF16">
    <property type="entry name" value="L-LACTATE DEHYDROGENASE"/>
    <property type="match status" value="1"/>
</dbReference>
<evidence type="ECO:0000256" key="4">
    <source>
        <dbReference type="RuleBase" id="RU003369"/>
    </source>
</evidence>
<dbReference type="SUPFAM" id="SSF56327">
    <property type="entry name" value="LDH C-terminal domain-like"/>
    <property type="match status" value="1"/>
</dbReference>
<feature type="domain" description="Lactate/malate dehydrogenase C-terminal" evidence="6">
    <location>
        <begin position="148"/>
        <end position="314"/>
    </location>
</feature>
<dbReference type="InterPro" id="IPR015955">
    <property type="entry name" value="Lactate_DH/Glyco_Ohase_4_C"/>
</dbReference>
<accession>A0ABV4XW00</accession>
<dbReference type="RefSeq" id="WP_413265471.1">
    <property type="nucleotide sequence ID" value="NZ_JBHFNR010000170.1"/>
</dbReference>
<comment type="caution">
    <text evidence="7">The sequence shown here is derived from an EMBL/GenBank/DDBJ whole genome shotgun (WGS) entry which is preliminary data.</text>
</comment>
<dbReference type="SUPFAM" id="SSF51735">
    <property type="entry name" value="NAD(P)-binding Rossmann-fold domains"/>
    <property type="match status" value="1"/>
</dbReference>
<dbReference type="PANTHER" id="PTHR43128">
    <property type="entry name" value="L-2-HYDROXYCARBOXYLATE DEHYDROGENASE (NAD(P)(+))"/>
    <property type="match status" value="1"/>
</dbReference>
<protein>
    <submittedName>
        <fullName evidence="7">Malate dehydrogenase</fullName>
    </submittedName>
</protein>
<keyword evidence="8" id="KW-1185">Reference proteome</keyword>
<dbReference type="PIRSF" id="PIRSF000102">
    <property type="entry name" value="Lac_mal_DH"/>
    <property type="match status" value="1"/>
</dbReference>
<feature type="domain" description="Lactate/malate dehydrogenase N-terminal" evidence="5">
    <location>
        <begin position="7"/>
        <end position="145"/>
    </location>
</feature>
<dbReference type="Gene3D" id="3.90.110.10">
    <property type="entry name" value="Lactate dehydrogenase/glycoside hydrolase, family 4, C-terminal"/>
    <property type="match status" value="1"/>
</dbReference>
<evidence type="ECO:0000259" key="5">
    <source>
        <dbReference type="Pfam" id="PF00056"/>
    </source>
</evidence>
<comment type="similarity">
    <text evidence="1">Belongs to the LDH/MDH superfamily. LDH family.</text>
</comment>
<evidence type="ECO:0000313" key="8">
    <source>
        <dbReference type="Proteomes" id="UP001576784"/>
    </source>
</evidence>
<dbReference type="EMBL" id="JBHFNR010000170">
    <property type="protein sequence ID" value="MFB2895836.1"/>
    <property type="molecule type" value="Genomic_DNA"/>
</dbReference>
<gene>
    <name evidence="7" type="ORF">ACE1CI_23250</name>
</gene>
<keyword evidence="3" id="KW-0520">NAD</keyword>
<evidence type="ECO:0000313" key="7">
    <source>
        <dbReference type="EMBL" id="MFB2895836.1"/>
    </source>
</evidence>
<reference evidence="7 8" key="1">
    <citation type="submission" date="2024-09" db="EMBL/GenBank/DDBJ databases">
        <title>Floridaenema gen nov. (Aerosakkonemataceae, Aerosakkonematales ord. nov., Cyanobacteria) from benthic tropical and subtropical fresh waters, with the description of four new species.</title>
        <authorList>
            <person name="Moretto J.A."/>
            <person name="Berthold D.E."/>
            <person name="Lefler F.W."/>
            <person name="Huang I.-S."/>
            <person name="Laughinghouse H. IV."/>
        </authorList>
    </citation>
    <scope>NUCLEOTIDE SEQUENCE [LARGE SCALE GENOMIC DNA]</scope>
    <source>
        <strain evidence="7 8">BLCC-F50</strain>
    </source>
</reference>
<evidence type="ECO:0000256" key="1">
    <source>
        <dbReference type="ARBA" id="ARBA00006054"/>
    </source>
</evidence>
<proteinExistence type="inferred from homology"/>
<dbReference type="Pfam" id="PF02866">
    <property type="entry name" value="Ldh_1_C"/>
    <property type="match status" value="1"/>
</dbReference>